<evidence type="ECO:0000313" key="3">
    <source>
        <dbReference type="EMBL" id="HEC57644.1"/>
    </source>
</evidence>
<dbReference type="PANTHER" id="PTHR36566:SF1">
    <property type="entry name" value="PYRIDINIUM-3,5-BISTHIOCARBOXYLIC ACID MONONUCLEOTIDE NICKEL INSERTION PROTEIN"/>
    <property type="match status" value="1"/>
</dbReference>
<dbReference type="PANTHER" id="PTHR36566">
    <property type="entry name" value="NICKEL INSERTION PROTEIN-RELATED"/>
    <property type="match status" value="1"/>
</dbReference>
<dbReference type="GO" id="GO:0016151">
    <property type="term" value="F:nickel cation binding"/>
    <property type="evidence" value="ECO:0007669"/>
    <property type="project" value="UniProtKB-UniRule"/>
</dbReference>
<comment type="caution">
    <text evidence="3">The sequence shown here is derived from an EMBL/GenBank/DDBJ whole genome shotgun (WGS) entry which is preliminary data.</text>
</comment>
<keyword evidence="1 2" id="KW-0533">Nickel</keyword>
<protein>
    <recommendedName>
        <fullName evidence="2">Putative nickel insertion protein</fullName>
    </recommendedName>
</protein>
<keyword evidence="2" id="KW-0456">Lyase</keyword>
<evidence type="ECO:0000256" key="1">
    <source>
        <dbReference type="ARBA" id="ARBA00022596"/>
    </source>
</evidence>
<sequence>MRSLLFDPFSGASGDMILASLIDLGVDLERVRDAVRAVCGDRVEIEVCDVRRHGIAAKQVVIKAESGGERRYPEIVSLIEGADLDERIKTHAISVFELMADAESRVHGVDKESLVLHDIGQLDAIADVIGSVTAILELGLDVSSTRVMVGGGFFEHHHGTLPSPAPATLEILRRSGLLFGGGPIESELLTPTGAAILGTFVSRSFRYFPHAKIHKIGYGAGSRDHNIPNVLRAVICDLEEGSLLHDAVEVLETTVDDITGEVLGGLIEALLKEGALDASIIPVVMKKGRPGHTIQVIVRPEDAARIAKVLIRMTGTLGVRVMPVSHRLILKRRIERMDIFIRGRRFNPGIKIAEDLEGEIMTISPEFDDCRKIAEELGLPVREVLRVVESEAISAFCRCKNE</sequence>
<organism evidence="3">
    <name type="scientific">Candidatus Syntropharchaeum butanivorans</name>
    <dbReference type="NCBI Taxonomy" id="1839936"/>
    <lineage>
        <taxon>Archaea</taxon>
        <taxon>Methanobacteriati</taxon>
        <taxon>Methanobacteriota</taxon>
        <taxon>Stenosarchaea group</taxon>
        <taxon>Methanomicrobia</taxon>
        <taxon>Methanosarcinales</taxon>
        <taxon>ANME-2 cluster</taxon>
        <taxon>Candidatus Syntropharchaeum</taxon>
    </lineage>
</organism>
<accession>A0A7J2S4E7</accession>
<dbReference type="Gene3D" id="3.10.20.300">
    <property type="entry name" value="mk0293 like domain"/>
    <property type="match status" value="1"/>
</dbReference>
<evidence type="ECO:0000256" key="2">
    <source>
        <dbReference type="HAMAP-Rule" id="MF_01074"/>
    </source>
</evidence>
<proteinExistence type="inferred from homology"/>
<dbReference type="AlphaFoldDB" id="A0A7J2S4E7"/>
<dbReference type="InterPro" id="IPR002822">
    <property type="entry name" value="Ni_insertion"/>
</dbReference>
<name>A0A7J2S4E7_9EURY</name>
<dbReference type="Proteomes" id="UP000885936">
    <property type="component" value="Unassembled WGS sequence"/>
</dbReference>
<dbReference type="HAMAP" id="MF_01074">
    <property type="entry name" value="LarC"/>
    <property type="match status" value="1"/>
</dbReference>
<dbReference type="Gene3D" id="3.30.70.1380">
    <property type="entry name" value="Transcriptional regulatory protein pf0864 domain like"/>
    <property type="match status" value="1"/>
</dbReference>
<dbReference type="GO" id="GO:0016829">
    <property type="term" value="F:lyase activity"/>
    <property type="evidence" value="ECO:0007669"/>
    <property type="project" value="UniProtKB-UniRule"/>
</dbReference>
<dbReference type="EMBL" id="DRIE01000119">
    <property type="protein sequence ID" value="HEC57644.1"/>
    <property type="molecule type" value="Genomic_DNA"/>
</dbReference>
<gene>
    <name evidence="3" type="primary">larC</name>
    <name evidence="3" type="ORF">ENI32_07200</name>
</gene>
<comment type="similarity">
    <text evidence="2">Belongs to the LarC family.</text>
</comment>
<dbReference type="NCBIfam" id="TIGR00299">
    <property type="entry name" value="nickel pincer cofactor biosynthesis protein LarC"/>
    <property type="match status" value="1"/>
</dbReference>
<reference evidence="3" key="1">
    <citation type="journal article" date="2020" name="mSystems">
        <title>Genome- and Community-Level Interaction Insights into Carbon Utilization and Element Cycling Functions of Hydrothermarchaeota in Hydrothermal Sediment.</title>
        <authorList>
            <person name="Zhou Z."/>
            <person name="Liu Y."/>
            <person name="Xu W."/>
            <person name="Pan J."/>
            <person name="Luo Z.H."/>
            <person name="Li M."/>
        </authorList>
    </citation>
    <scope>NUCLEOTIDE SEQUENCE [LARGE SCALE GENOMIC DNA]</scope>
    <source>
        <strain evidence="3">HyVt-386</strain>
    </source>
</reference>
<dbReference type="Pfam" id="PF01969">
    <property type="entry name" value="Ni_insertion"/>
    <property type="match status" value="1"/>
</dbReference>